<dbReference type="Pfam" id="PF04463">
    <property type="entry name" value="2-thiour_desulf"/>
    <property type="match status" value="1"/>
</dbReference>
<evidence type="ECO:0000313" key="1">
    <source>
        <dbReference type="EMBL" id="QTX31359.1"/>
    </source>
</evidence>
<gene>
    <name evidence="1" type="ORF">KAR29_08175</name>
</gene>
<dbReference type="PANTHER" id="PTHR30087:SF1">
    <property type="entry name" value="HYPOTHETICAL CYTOSOLIC PROTEIN"/>
    <property type="match status" value="1"/>
</dbReference>
<dbReference type="AlphaFoldDB" id="A0A9Q7EUM1"/>
<dbReference type="InterPro" id="IPR007553">
    <property type="entry name" value="2-thiour_desulf"/>
</dbReference>
<dbReference type="EMBL" id="CP072943">
    <property type="protein sequence ID" value="QTX31359.1"/>
    <property type="molecule type" value="Genomic_DNA"/>
</dbReference>
<accession>A0A9Q7EUM1</accession>
<dbReference type="PANTHER" id="PTHR30087">
    <property type="entry name" value="INNER MEMBRANE PROTEIN"/>
    <property type="match status" value="1"/>
</dbReference>
<dbReference type="KEGG" id="aram:KAR29_08175"/>
<keyword evidence="2" id="KW-1185">Reference proteome</keyword>
<protein>
    <submittedName>
        <fullName evidence="1">DUF523 domain-containing protein</fullName>
    </submittedName>
</protein>
<dbReference type="Proteomes" id="UP000671879">
    <property type="component" value="Chromosome"/>
</dbReference>
<organism evidence="1 2">
    <name type="scientific">Aminithiophilus ramosus</name>
    <dbReference type="NCBI Taxonomy" id="3029084"/>
    <lineage>
        <taxon>Bacteria</taxon>
        <taxon>Thermotogati</taxon>
        <taxon>Synergistota</taxon>
        <taxon>Synergistia</taxon>
        <taxon>Synergistales</taxon>
        <taxon>Aminithiophilaceae</taxon>
        <taxon>Aminithiophilus</taxon>
    </lineage>
</organism>
<sequence>MILVSACLAGLSCRYDGTACAVEWVCDLVASGRALPFCPEQLGGMATPREPAELRLLPRSTELAVFSRSGSDLTSVYRRGAEEGLKLARLAGASVAILKEKSPSCGVRRVYSGLFDGELRPGEGLTARLFREASMTLFSDEEEALWRAFFSSF</sequence>
<dbReference type="RefSeq" id="WP_274372513.1">
    <property type="nucleotide sequence ID" value="NZ_CP072943.1"/>
</dbReference>
<name>A0A9Q7EUM1_9BACT</name>
<proteinExistence type="predicted"/>
<evidence type="ECO:0000313" key="2">
    <source>
        <dbReference type="Proteomes" id="UP000671879"/>
    </source>
</evidence>
<reference evidence="2" key="1">
    <citation type="submission" date="2021-04" db="EMBL/GenBank/DDBJ databases">
        <title>A novel Synergistetes isolate from a pyrite-forming mixed culture.</title>
        <authorList>
            <person name="Bunk B."/>
            <person name="Sproer C."/>
            <person name="Spring S."/>
            <person name="Pester M."/>
        </authorList>
    </citation>
    <scope>NUCLEOTIDE SEQUENCE [LARGE SCALE GENOMIC DNA]</scope>
    <source>
        <strain evidence="2">J.5.4.2-T.3.5.2</strain>
    </source>
</reference>